<proteinExistence type="predicted"/>
<evidence type="ECO:0000313" key="1">
    <source>
        <dbReference type="EnsemblPlants" id="Bo2g137240.1"/>
    </source>
</evidence>
<reference evidence="1" key="2">
    <citation type="submission" date="2015-03" db="UniProtKB">
        <authorList>
            <consortium name="EnsemblPlants"/>
        </authorList>
    </citation>
    <scope>IDENTIFICATION</scope>
</reference>
<dbReference type="AlphaFoldDB" id="A0A0D3AVS5"/>
<evidence type="ECO:0000313" key="2">
    <source>
        <dbReference type="Proteomes" id="UP000032141"/>
    </source>
</evidence>
<accession>A0A0D3AVS5</accession>
<sequence>MLLMSSLLQKIVPLNAGNVLGVEDNGPAKQMTLPYKENSQQPP</sequence>
<dbReference type="EnsemblPlants" id="Bo2g137240.1">
    <property type="protein sequence ID" value="Bo2g137240.1"/>
    <property type="gene ID" value="Bo2g137240"/>
</dbReference>
<name>A0A0D3AVS5_BRAOL</name>
<organism evidence="1 2">
    <name type="scientific">Brassica oleracea var. oleracea</name>
    <dbReference type="NCBI Taxonomy" id="109376"/>
    <lineage>
        <taxon>Eukaryota</taxon>
        <taxon>Viridiplantae</taxon>
        <taxon>Streptophyta</taxon>
        <taxon>Embryophyta</taxon>
        <taxon>Tracheophyta</taxon>
        <taxon>Spermatophyta</taxon>
        <taxon>Magnoliopsida</taxon>
        <taxon>eudicotyledons</taxon>
        <taxon>Gunneridae</taxon>
        <taxon>Pentapetalae</taxon>
        <taxon>rosids</taxon>
        <taxon>malvids</taxon>
        <taxon>Brassicales</taxon>
        <taxon>Brassicaceae</taxon>
        <taxon>Brassiceae</taxon>
        <taxon>Brassica</taxon>
    </lineage>
</organism>
<dbReference type="Gramene" id="Bo2g137240.1">
    <property type="protein sequence ID" value="Bo2g137240.1"/>
    <property type="gene ID" value="Bo2g137240"/>
</dbReference>
<dbReference type="Proteomes" id="UP000032141">
    <property type="component" value="Chromosome C2"/>
</dbReference>
<protein>
    <submittedName>
        <fullName evidence="1">Uncharacterized protein</fullName>
    </submittedName>
</protein>
<keyword evidence="2" id="KW-1185">Reference proteome</keyword>
<dbReference type="HOGENOM" id="CLU_3242863_0_0_1"/>
<reference evidence="1 2" key="1">
    <citation type="journal article" date="2014" name="Genome Biol.">
        <title>Transcriptome and methylome profiling reveals relics of genome dominance in the mesopolyploid Brassica oleracea.</title>
        <authorList>
            <person name="Parkin I.A."/>
            <person name="Koh C."/>
            <person name="Tang H."/>
            <person name="Robinson S.J."/>
            <person name="Kagale S."/>
            <person name="Clarke W.E."/>
            <person name="Town C.D."/>
            <person name="Nixon J."/>
            <person name="Krishnakumar V."/>
            <person name="Bidwell S.L."/>
            <person name="Denoeud F."/>
            <person name="Belcram H."/>
            <person name="Links M.G."/>
            <person name="Just J."/>
            <person name="Clarke C."/>
            <person name="Bender T."/>
            <person name="Huebert T."/>
            <person name="Mason A.S."/>
            <person name="Pires J.C."/>
            <person name="Barker G."/>
            <person name="Moore J."/>
            <person name="Walley P.G."/>
            <person name="Manoli S."/>
            <person name="Batley J."/>
            <person name="Edwards D."/>
            <person name="Nelson M.N."/>
            <person name="Wang X."/>
            <person name="Paterson A.H."/>
            <person name="King G."/>
            <person name="Bancroft I."/>
            <person name="Chalhoub B."/>
            <person name="Sharpe A.G."/>
        </authorList>
    </citation>
    <scope>NUCLEOTIDE SEQUENCE</scope>
    <source>
        <strain evidence="1 2">cv. TO1000</strain>
    </source>
</reference>